<dbReference type="AlphaFoldDB" id="X1AKX0"/>
<gene>
    <name evidence="1" type="ORF">S01H4_18476</name>
</gene>
<comment type="caution">
    <text evidence="1">The sequence shown here is derived from an EMBL/GenBank/DDBJ whole genome shotgun (WGS) entry which is preliminary data.</text>
</comment>
<accession>X1AKX0</accession>
<evidence type="ECO:0000313" key="1">
    <source>
        <dbReference type="EMBL" id="GAG70182.1"/>
    </source>
</evidence>
<name>X1AKX0_9ZZZZ</name>
<feature type="non-terminal residue" evidence="1">
    <location>
        <position position="43"/>
    </location>
</feature>
<reference evidence="1" key="1">
    <citation type="journal article" date="2014" name="Front. Microbiol.">
        <title>High frequency of phylogenetically diverse reductive dehalogenase-homologous genes in deep subseafloor sedimentary metagenomes.</title>
        <authorList>
            <person name="Kawai M."/>
            <person name="Futagami T."/>
            <person name="Toyoda A."/>
            <person name="Takaki Y."/>
            <person name="Nishi S."/>
            <person name="Hori S."/>
            <person name="Arai W."/>
            <person name="Tsubouchi T."/>
            <person name="Morono Y."/>
            <person name="Uchiyama I."/>
            <person name="Ito T."/>
            <person name="Fujiyama A."/>
            <person name="Inagaki F."/>
            <person name="Takami H."/>
        </authorList>
    </citation>
    <scope>NUCLEOTIDE SEQUENCE</scope>
    <source>
        <strain evidence="1">Expedition CK06-06</strain>
    </source>
</reference>
<sequence length="43" mass="5173">MQFLAIIVLLYYYFSEIREKTSAPELARAIAMYTLRKFRNLPM</sequence>
<dbReference type="EMBL" id="BART01008193">
    <property type="protein sequence ID" value="GAG70182.1"/>
    <property type="molecule type" value="Genomic_DNA"/>
</dbReference>
<organism evidence="1">
    <name type="scientific">marine sediment metagenome</name>
    <dbReference type="NCBI Taxonomy" id="412755"/>
    <lineage>
        <taxon>unclassified sequences</taxon>
        <taxon>metagenomes</taxon>
        <taxon>ecological metagenomes</taxon>
    </lineage>
</organism>
<proteinExistence type="predicted"/>
<protein>
    <submittedName>
        <fullName evidence="1">Uncharacterized protein</fullName>
    </submittedName>
</protein>